<name>A0A140GQ32_CLOPF</name>
<dbReference type="EMBL" id="CP013040">
    <property type="protein sequence ID" value="AMN30641.1"/>
    <property type="molecule type" value="Genomic_DNA"/>
</dbReference>
<dbReference type="RefSeq" id="WP_061416189.1">
    <property type="nucleotide sequence ID" value="NZ_CATNXB010000036.1"/>
</dbReference>
<proteinExistence type="predicted"/>
<sequence length="95" mass="10863">MIFKIYKGYIIQANVHDSNKRISFTYDSMDKLVIKLRLASYLDEVNKISKGSSEIYLSSFKIIQGSYMLPSTGDPNKNTKFLFENGKLTELGKIN</sequence>
<protein>
    <submittedName>
        <fullName evidence="1">Uncharacterized protein</fullName>
    </submittedName>
</protein>
<reference evidence="1 2" key="1">
    <citation type="journal article" date="2016" name="PLoS ONE">
        <title>Plasmid Characterization and Chromosome Analysis of Two netF+ Clostridium perfringens Isolates Associated with Foal and Canine Necrotizing Enteritis.</title>
        <authorList>
            <person name="Mehdizadeh Gohari I."/>
            <person name="Kropinski A.M."/>
            <person name="Weese S.J."/>
            <person name="Parreira V.R."/>
            <person name="Whitehead A.E."/>
            <person name="Boerlin P."/>
            <person name="Prescott J.F."/>
        </authorList>
    </citation>
    <scope>NUCLEOTIDE SEQUENCE [LARGE SCALE GENOMIC DNA]</scope>
    <source>
        <strain evidence="1 2">JP838</strain>
        <plasmid evidence="2">Plasmid pJFP838C</plasmid>
    </source>
</reference>
<dbReference type="AlphaFoldDB" id="A0A140GQ32"/>
<accession>A0A140GQ32</accession>
<geneLocation type="plasmid" evidence="1 2">
    <name>pJFP838C</name>
</geneLocation>
<organism evidence="1 2">
    <name type="scientific">Clostridium perfringens</name>
    <dbReference type="NCBI Taxonomy" id="1502"/>
    <lineage>
        <taxon>Bacteria</taxon>
        <taxon>Bacillati</taxon>
        <taxon>Bacillota</taxon>
        <taxon>Clostridia</taxon>
        <taxon>Eubacteriales</taxon>
        <taxon>Clostridiaceae</taxon>
        <taxon>Clostridium</taxon>
    </lineage>
</organism>
<evidence type="ECO:0000313" key="2">
    <source>
        <dbReference type="Proteomes" id="UP000070260"/>
    </source>
</evidence>
<keyword evidence="1" id="KW-0614">Plasmid</keyword>
<dbReference type="PATRIC" id="fig|1502.176.peg.3109"/>
<gene>
    <name evidence="1" type="ORF">JFP838_pC0059</name>
</gene>
<evidence type="ECO:0000313" key="1">
    <source>
        <dbReference type="EMBL" id="AMN30641.1"/>
    </source>
</evidence>
<dbReference type="Proteomes" id="UP000070260">
    <property type="component" value="Plasmid pJFP838C"/>
</dbReference>